<proteinExistence type="predicted"/>
<dbReference type="GO" id="GO:0016758">
    <property type="term" value="F:hexosyltransferase activity"/>
    <property type="evidence" value="ECO:0007669"/>
    <property type="project" value="TreeGrafter"/>
</dbReference>
<dbReference type="HOGENOM" id="CLU_660290_0_0_6"/>
<keyword evidence="2" id="KW-1185">Reference proteome</keyword>
<dbReference type="EMBL" id="FO203512">
    <property type="protein sequence ID" value="CCK76157.1"/>
    <property type="molecule type" value="Genomic_DNA"/>
</dbReference>
<evidence type="ECO:0000313" key="1">
    <source>
        <dbReference type="EMBL" id="CCK76157.1"/>
    </source>
</evidence>
<dbReference type="PANTHER" id="PTHR45947:SF3">
    <property type="entry name" value="SULFOQUINOVOSYL TRANSFERASE SQD2"/>
    <property type="match status" value="1"/>
</dbReference>
<dbReference type="InterPro" id="IPR050194">
    <property type="entry name" value="Glycosyltransferase_grp1"/>
</dbReference>
<dbReference type="OrthoDB" id="8756565at2"/>
<dbReference type="KEGG" id="oai:OLEAN_C19810"/>
<dbReference type="Gene3D" id="3.40.50.2000">
    <property type="entry name" value="Glycogen Phosphorylase B"/>
    <property type="match status" value="2"/>
</dbReference>
<gene>
    <name evidence="1" type="ORF">OLEAN_C19810</name>
</gene>
<dbReference type="Pfam" id="PF13692">
    <property type="entry name" value="Glyco_trans_1_4"/>
    <property type="match status" value="1"/>
</dbReference>
<accession>R4YMP8</accession>
<dbReference type="STRING" id="698738.OLEAN_C19810"/>
<organism evidence="1 2">
    <name type="scientific">Oleispira antarctica RB-8</name>
    <dbReference type="NCBI Taxonomy" id="698738"/>
    <lineage>
        <taxon>Bacteria</taxon>
        <taxon>Pseudomonadati</taxon>
        <taxon>Pseudomonadota</taxon>
        <taxon>Gammaproteobacteria</taxon>
        <taxon>Oceanospirillales</taxon>
        <taxon>Oceanospirillaceae</taxon>
        <taxon>Oleispira</taxon>
    </lineage>
</organism>
<evidence type="ECO:0000313" key="2">
    <source>
        <dbReference type="Proteomes" id="UP000032749"/>
    </source>
</evidence>
<keyword evidence="1" id="KW-0808">Transferase</keyword>
<dbReference type="AlphaFoldDB" id="R4YMP8"/>
<dbReference type="PANTHER" id="PTHR45947">
    <property type="entry name" value="SULFOQUINOVOSYL TRANSFERASE SQD2"/>
    <property type="match status" value="1"/>
</dbReference>
<dbReference type="Proteomes" id="UP000032749">
    <property type="component" value="Chromosome"/>
</dbReference>
<dbReference type="SUPFAM" id="SSF53756">
    <property type="entry name" value="UDP-Glycosyltransferase/glycogen phosphorylase"/>
    <property type="match status" value="1"/>
</dbReference>
<reference evidence="1 2" key="1">
    <citation type="journal article" date="2013" name="Nat. Commun.">
        <title>Genome sequence and functional genomic analysis of the oil-degrading bacterium Oleispira antarctica.</title>
        <authorList>
            <person name="Kube M."/>
            <person name="Chernikova T.N."/>
            <person name="Al-Ramahi Y."/>
            <person name="Beloqui A."/>
            <person name="Lopez-Cortez N."/>
            <person name="Guazzaroni M.E."/>
            <person name="Heipieper H.J."/>
            <person name="Klages S."/>
            <person name="Kotsyurbenko O.R."/>
            <person name="Langer I."/>
            <person name="Nechitaylo T.Y."/>
            <person name="Lunsdorf H."/>
            <person name="Fernandez M."/>
            <person name="Juarez S."/>
            <person name="Ciordia S."/>
            <person name="Singer A."/>
            <person name="Kagan O."/>
            <person name="Egorova O."/>
            <person name="Petit P.A."/>
            <person name="Stogios P."/>
            <person name="Kim Y."/>
            <person name="Tchigvintsev A."/>
            <person name="Flick R."/>
            <person name="Denaro R."/>
            <person name="Genovese M."/>
            <person name="Albar J.P."/>
            <person name="Reva O.N."/>
            <person name="Martinez-Gomariz M."/>
            <person name="Tran H."/>
            <person name="Ferrer M."/>
            <person name="Savchenko A."/>
            <person name="Yakunin A.F."/>
            <person name="Yakimov M.M."/>
            <person name="Golyshina O.V."/>
            <person name="Reinhardt R."/>
            <person name="Golyshin P.N."/>
        </authorList>
    </citation>
    <scope>NUCLEOTIDE SEQUENCE [LARGE SCALE GENOMIC DNA]</scope>
</reference>
<name>R4YMP8_OLEAN</name>
<sequence length="416" mass="47384">MKIVYFNYLADAIGPLIRTLELAKACSDNGITVSLYFMNEGFKPPEFVYERIRSYQSETLKIHYNNRHEKSLAIPVDNSDQTKAPGEPRIRLRGLLKQSALSLLYIPAELKIIRREKPDAVMARPDHAFSFCFSSRLAGVPLVLDTDGPVEELDLYWGISSRGLSKLDTFRAKSSSAVSVVSNVCEELWHDKISDRKRFFIVPNGTHQEEFLPQPEDKREALAKSLGLQGCRVIGYSGNQRIWHGLPNLLRSALPLLESDKTLKILIIGCGFNEDLMEECGISESIFRNQIVFTGRLSYWDMAAHIDLADIMVMPYNTLPLFYFSPMRMFEAMSLGKSLITSNQGQMHDLLDERSSVRFFDPENPGDLHRVIKKSVYDDDFIKAGLRNREYLIAEHTWRARGAKIKEAITYAVANY</sequence>
<protein>
    <submittedName>
        <fullName evidence="1">Weak similarity to lycosyl transferase, group 1 superfamily</fullName>
    </submittedName>
</protein>